<evidence type="ECO:0000256" key="1">
    <source>
        <dbReference type="SAM" id="SignalP"/>
    </source>
</evidence>
<dbReference type="RefSeq" id="WP_084912101.1">
    <property type="nucleotide sequence ID" value="NZ_CAUQAZ010000098.1"/>
</dbReference>
<name>A0A1X0WJ12_9GAMM</name>
<dbReference type="STRING" id="1646377.BS640_04945"/>
<sequence length="81" mass="8225">MNKFKSLAAVAVLFSAVGFSSAANADLLPIPPITSPDICSTLHSLVPVGTPADQIEAGEILKALGLLPADTTVGQISACYN</sequence>
<dbReference type="EMBL" id="MRWE01000005">
    <property type="protein sequence ID" value="ORJ26754.1"/>
    <property type="molecule type" value="Genomic_DNA"/>
</dbReference>
<reference evidence="2 3" key="1">
    <citation type="journal article" date="2017" name="Int. J. Syst. Evol. Microbiol.">
        <title>Rouxiella badensis sp. nov. and Rouxiella silvae sp. nov. isolated from peat bog soil in Germany and emendation of the genus description.</title>
        <authorList>
            <person name="Le Fleche-Mateos A."/>
            <person name="Kugler J.H."/>
            <person name="Hansen S.H."/>
            <person name="Syldatk C."/>
            <person name="Hausmann R."/>
            <person name="Lomprez F."/>
            <person name="Vandenbogaert M."/>
            <person name="Manuguerra J.C."/>
            <person name="Grimont P.A."/>
        </authorList>
    </citation>
    <scope>NUCLEOTIDE SEQUENCE [LARGE SCALE GENOMIC DNA]</scope>
    <source>
        <strain evidence="2 3">DSM 100043</strain>
    </source>
</reference>
<organism evidence="2 3">
    <name type="scientific">Rouxiella badensis</name>
    <dbReference type="NCBI Taxonomy" id="1646377"/>
    <lineage>
        <taxon>Bacteria</taxon>
        <taxon>Pseudomonadati</taxon>
        <taxon>Pseudomonadota</taxon>
        <taxon>Gammaproteobacteria</taxon>
        <taxon>Enterobacterales</taxon>
        <taxon>Yersiniaceae</taxon>
        <taxon>Rouxiella</taxon>
    </lineage>
</organism>
<protein>
    <submittedName>
        <fullName evidence="2">Uncharacterized protein</fullName>
    </submittedName>
</protein>
<evidence type="ECO:0000313" key="3">
    <source>
        <dbReference type="Proteomes" id="UP000192536"/>
    </source>
</evidence>
<evidence type="ECO:0000313" key="2">
    <source>
        <dbReference type="EMBL" id="ORJ26754.1"/>
    </source>
</evidence>
<accession>A0A1X0WJ12</accession>
<keyword evidence="3" id="KW-1185">Reference proteome</keyword>
<feature type="chain" id="PRO_5012371547" evidence="1">
    <location>
        <begin position="26"/>
        <end position="81"/>
    </location>
</feature>
<proteinExistence type="predicted"/>
<feature type="signal peptide" evidence="1">
    <location>
        <begin position="1"/>
        <end position="25"/>
    </location>
</feature>
<gene>
    <name evidence="2" type="ORF">BS640_04945</name>
</gene>
<dbReference type="Proteomes" id="UP000192536">
    <property type="component" value="Unassembled WGS sequence"/>
</dbReference>
<keyword evidence="1" id="KW-0732">Signal</keyword>
<dbReference type="AlphaFoldDB" id="A0A1X0WJ12"/>
<comment type="caution">
    <text evidence="2">The sequence shown here is derived from an EMBL/GenBank/DDBJ whole genome shotgun (WGS) entry which is preliminary data.</text>
</comment>